<evidence type="ECO:0000313" key="1">
    <source>
        <dbReference type="EMBL" id="VVW42431.1"/>
    </source>
</evidence>
<proteinExistence type="predicted"/>
<accession>A0A5K1DSN8</accession>
<dbReference type="EMBL" id="LR721783">
    <property type="protein sequence ID" value="VVW42431.1"/>
    <property type="molecule type" value="Genomic_DNA"/>
</dbReference>
<organism evidence="1">
    <name type="scientific">Nymphaea colorata</name>
    <name type="common">pocket water lily</name>
    <dbReference type="NCBI Taxonomy" id="210225"/>
    <lineage>
        <taxon>Eukaryota</taxon>
        <taxon>Viridiplantae</taxon>
        <taxon>Streptophyta</taxon>
        <taxon>Embryophyta</taxon>
        <taxon>Tracheophyta</taxon>
        <taxon>Spermatophyta</taxon>
        <taxon>Magnoliopsida</taxon>
        <taxon>Nymphaeales</taxon>
        <taxon>Nymphaeaceae</taxon>
        <taxon>Nymphaea</taxon>
    </lineage>
</organism>
<name>A0A5K1DSN8_9MAGN</name>
<protein>
    <submittedName>
        <fullName evidence="1">Uncharacterized protein</fullName>
    </submittedName>
</protein>
<reference evidence="1" key="1">
    <citation type="submission" date="2019-09" db="EMBL/GenBank/DDBJ databases">
        <authorList>
            <person name="Zhang L."/>
        </authorList>
    </citation>
    <scope>NUCLEOTIDE SEQUENCE</scope>
</reference>
<gene>
    <name evidence="1" type="ORF">NYM_LOCUS19621</name>
</gene>
<sequence length="15" mass="1736">MRDMPNVENMEKAGN</sequence>